<dbReference type="InterPro" id="IPR013255">
    <property type="entry name" value="Spc25_C"/>
</dbReference>
<evidence type="ECO:0000256" key="6">
    <source>
        <dbReference type="ARBA" id="ARBA00023054"/>
    </source>
</evidence>
<dbReference type="EMBL" id="CP090163">
    <property type="protein sequence ID" value="UJO12016.1"/>
    <property type="molecule type" value="Genomic_DNA"/>
</dbReference>
<dbReference type="GO" id="GO:0051301">
    <property type="term" value="P:cell division"/>
    <property type="evidence" value="ECO:0007669"/>
    <property type="project" value="UniProtKB-UniRule"/>
</dbReference>
<accession>A0A9Q8P3Q8</accession>
<dbReference type="Proteomes" id="UP000756132">
    <property type="component" value="Chromosome 1"/>
</dbReference>
<proteinExistence type="inferred from homology"/>
<evidence type="ECO:0000256" key="4">
    <source>
        <dbReference type="ARBA" id="ARBA00022776"/>
    </source>
</evidence>
<evidence type="ECO:0000259" key="12">
    <source>
        <dbReference type="Pfam" id="PF08234"/>
    </source>
</evidence>
<keyword evidence="9" id="KW-0539">Nucleus</keyword>
<comment type="subcellular location">
    <subcellularLocation>
        <location evidence="9">Nucleus</location>
    </subcellularLocation>
    <subcellularLocation>
        <location evidence="9">Chromosome</location>
        <location evidence="9">Centromere</location>
        <location evidence="9">Kinetochore</location>
    </subcellularLocation>
</comment>
<comment type="subunit">
    <text evidence="9">Component of the NDC80 complex.</text>
</comment>
<dbReference type="Gene3D" id="3.30.457.50">
    <property type="entry name" value="Chromosome segregation protein Spc25"/>
    <property type="match status" value="1"/>
</dbReference>
<evidence type="ECO:0000256" key="10">
    <source>
        <dbReference type="SAM" id="Coils"/>
    </source>
</evidence>
<organism evidence="13 14">
    <name type="scientific">Passalora fulva</name>
    <name type="common">Tomato leaf mold</name>
    <name type="synonym">Cladosporium fulvum</name>
    <dbReference type="NCBI Taxonomy" id="5499"/>
    <lineage>
        <taxon>Eukaryota</taxon>
        <taxon>Fungi</taxon>
        <taxon>Dikarya</taxon>
        <taxon>Ascomycota</taxon>
        <taxon>Pezizomycotina</taxon>
        <taxon>Dothideomycetes</taxon>
        <taxon>Dothideomycetidae</taxon>
        <taxon>Mycosphaerellales</taxon>
        <taxon>Mycosphaerellaceae</taxon>
        <taxon>Fulvia</taxon>
    </lineage>
</organism>
<reference evidence="13" key="1">
    <citation type="submission" date="2021-12" db="EMBL/GenBank/DDBJ databases">
        <authorList>
            <person name="Zaccaron A."/>
            <person name="Stergiopoulos I."/>
        </authorList>
    </citation>
    <scope>NUCLEOTIDE SEQUENCE</scope>
    <source>
        <strain evidence="13">Race5_Kim</strain>
    </source>
</reference>
<feature type="compositionally biased region" description="Polar residues" evidence="11">
    <location>
        <begin position="1"/>
        <end position="19"/>
    </location>
</feature>
<evidence type="ECO:0000256" key="2">
    <source>
        <dbReference type="ARBA" id="ARBA00022454"/>
    </source>
</evidence>
<dbReference type="PANTHER" id="PTHR14281:SF0">
    <property type="entry name" value="KINETOCHORE PROTEIN SPC25"/>
    <property type="match status" value="1"/>
</dbReference>
<dbReference type="PANTHER" id="PTHR14281">
    <property type="entry name" value="KINETOCHORE PROTEIN SPC25-RELATED"/>
    <property type="match status" value="1"/>
</dbReference>
<keyword evidence="4 9" id="KW-0498">Mitosis</keyword>
<evidence type="ECO:0000256" key="3">
    <source>
        <dbReference type="ARBA" id="ARBA00022618"/>
    </source>
</evidence>
<keyword evidence="2 9" id="KW-0158">Chromosome</keyword>
<evidence type="ECO:0000313" key="14">
    <source>
        <dbReference type="Proteomes" id="UP000756132"/>
    </source>
</evidence>
<feature type="coiled-coil region" evidence="10">
    <location>
        <begin position="59"/>
        <end position="142"/>
    </location>
</feature>
<keyword evidence="6 10" id="KW-0175">Coiled coil</keyword>
<evidence type="ECO:0000313" key="13">
    <source>
        <dbReference type="EMBL" id="UJO12016.1"/>
    </source>
</evidence>
<dbReference type="Pfam" id="PF08234">
    <property type="entry name" value="Spindle_Spc25"/>
    <property type="match status" value="1"/>
</dbReference>
<dbReference type="GO" id="GO:0007059">
    <property type="term" value="P:chromosome segregation"/>
    <property type="evidence" value="ECO:0007669"/>
    <property type="project" value="InterPro"/>
</dbReference>
<dbReference type="InterPro" id="IPR045143">
    <property type="entry name" value="Spc25"/>
</dbReference>
<protein>
    <recommendedName>
        <fullName evidence="9">Kinetochore protein SPC25</fullName>
    </recommendedName>
</protein>
<dbReference type="AlphaFoldDB" id="A0A9Q8P3Q8"/>
<feature type="domain" description="Chromosome segregation protein Spc25 C-terminal" evidence="12">
    <location>
        <begin position="184"/>
        <end position="252"/>
    </location>
</feature>
<dbReference type="KEGG" id="ffu:CLAFUR5_01712"/>
<keyword evidence="8 9" id="KW-0137">Centromere</keyword>
<evidence type="ECO:0000256" key="7">
    <source>
        <dbReference type="ARBA" id="ARBA00023306"/>
    </source>
</evidence>
<sequence>MAAGTLTPSRFSASHTGNYTAVGPSMADTLPSIDFNFGDLRERMAQFTARFDDFIERGRKRVLEERNAFRMNLADAEDQQRQRKQAIHELESKTSSHAHILAREAQEADEMHEAIQGLTLQKEEHNRQRDHIKSEIESIRTAIRQKRDAQAAHQRSLDSQARHNLPELQFWENCLGMHLEGTGVEDRLRFVFDTSEENTAMPECWYELQIGREQKVVNTKPRLEREDIEAAQESLQETKQLGLFIKTMRTHLLKALKQ</sequence>
<evidence type="ECO:0000256" key="8">
    <source>
        <dbReference type="ARBA" id="ARBA00023328"/>
    </source>
</evidence>
<dbReference type="OMA" id="FRMNLAD"/>
<reference evidence="13" key="2">
    <citation type="journal article" date="2022" name="Microb. Genom.">
        <title>A chromosome-scale genome assembly of the tomato pathogen Cladosporium fulvum reveals a compartmentalized genome architecture and the presence of a dispensable chromosome.</title>
        <authorList>
            <person name="Zaccaron A.Z."/>
            <person name="Chen L.H."/>
            <person name="Samaras A."/>
            <person name="Stergiopoulos I."/>
        </authorList>
    </citation>
    <scope>NUCLEOTIDE SEQUENCE</scope>
    <source>
        <strain evidence="13">Race5_Kim</strain>
    </source>
</reference>
<evidence type="ECO:0000256" key="9">
    <source>
        <dbReference type="RuleBase" id="RU367150"/>
    </source>
</evidence>
<keyword evidence="5 9" id="KW-0995">Kinetochore</keyword>
<dbReference type="GO" id="GO:0005634">
    <property type="term" value="C:nucleus"/>
    <property type="evidence" value="ECO:0007669"/>
    <property type="project" value="UniProtKB-SubCell"/>
</dbReference>
<comment type="similarity">
    <text evidence="1 9">Belongs to the SPC25 family.</text>
</comment>
<dbReference type="CDD" id="cd23784">
    <property type="entry name" value="RWD_Spc25"/>
    <property type="match status" value="1"/>
</dbReference>
<evidence type="ECO:0000256" key="11">
    <source>
        <dbReference type="SAM" id="MobiDB-lite"/>
    </source>
</evidence>
<evidence type="ECO:0000256" key="5">
    <source>
        <dbReference type="ARBA" id="ARBA00022838"/>
    </source>
</evidence>
<evidence type="ECO:0000256" key="1">
    <source>
        <dbReference type="ARBA" id="ARBA00006379"/>
    </source>
</evidence>
<keyword evidence="7 9" id="KW-0131">Cell cycle</keyword>
<dbReference type="GO" id="GO:0031262">
    <property type="term" value="C:Ndc80 complex"/>
    <property type="evidence" value="ECO:0007669"/>
    <property type="project" value="InterPro"/>
</dbReference>
<feature type="region of interest" description="Disordered" evidence="11">
    <location>
        <begin position="1"/>
        <end position="25"/>
    </location>
</feature>
<dbReference type="GeneID" id="71981590"/>
<name>A0A9Q8P3Q8_PASFU</name>
<keyword evidence="3 9" id="KW-0132">Cell division</keyword>
<gene>
    <name evidence="13" type="ORF">CLAFUR5_01712</name>
</gene>
<dbReference type="OrthoDB" id="4056921at2759"/>
<keyword evidence="14" id="KW-1185">Reference proteome</keyword>
<comment type="function">
    <text evidence="9">Acts as a component of the essential kinetochore-associated NDC80 complex, which is required for chromosome segregation and spindle checkpoint activity.</text>
</comment>
<dbReference type="RefSeq" id="XP_047756382.1">
    <property type="nucleotide sequence ID" value="XM_047900860.1"/>
</dbReference>